<gene>
    <name evidence="12" type="primary">LHX5_1</name>
    <name evidence="12" type="ORF">Ciccas_004157</name>
</gene>
<keyword evidence="4 9" id="KW-0862">Zinc</keyword>
<feature type="domain" description="LIM zinc-binding" evidence="11">
    <location>
        <begin position="36"/>
        <end position="95"/>
    </location>
</feature>
<proteinExistence type="predicted"/>
<dbReference type="PROSITE" id="PS50023">
    <property type="entry name" value="LIM_DOMAIN_2"/>
    <property type="match status" value="2"/>
</dbReference>
<name>A0ABD2QFP2_9PLAT</name>
<dbReference type="SMART" id="SM00132">
    <property type="entry name" value="LIM"/>
    <property type="match status" value="2"/>
</dbReference>
<dbReference type="EMBL" id="JBJKFK010000417">
    <property type="protein sequence ID" value="KAL3317181.1"/>
    <property type="molecule type" value="Genomic_DNA"/>
</dbReference>
<keyword evidence="7" id="KW-0371">Homeobox</keyword>
<dbReference type="GO" id="GO:0003677">
    <property type="term" value="F:DNA binding"/>
    <property type="evidence" value="ECO:0007669"/>
    <property type="project" value="UniProtKB-KW"/>
</dbReference>
<keyword evidence="2 9" id="KW-0479">Metal-binding</keyword>
<evidence type="ECO:0000256" key="7">
    <source>
        <dbReference type="ARBA" id="ARBA00023155"/>
    </source>
</evidence>
<keyword evidence="6" id="KW-0238">DNA-binding</keyword>
<comment type="caution">
    <text evidence="12">The sequence shown here is derived from an EMBL/GenBank/DDBJ whole genome shotgun (WGS) entry which is preliminary data.</text>
</comment>
<evidence type="ECO:0000256" key="2">
    <source>
        <dbReference type="ARBA" id="ARBA00022723"/>
    </source>
</evidence>
<dbReference type="FunFam" id="2.10.110.10:FF:000006">
    <property type="entry name" value="LIM homeobox transcription factor 1-beta"/>
    <property type="match status" value="1"/>
</dbReference>
<keyword evidence="3" id="KW-0677">Repeat</keyword>
<evidence type="ECO:0000256" key="6">
    <source>
        <dbReference type="ARBA" id="ARBA00023125"/>
    </source>
</evidence>
<accession>A0ABD2QFP2</accession>
<evidence type="ECO:0000256" key="8">
    <source>
        <dbReference type="ARBA" id="ARBA00023242"/>
    </source>
</evidence>
<dbReference type="GO" id="GO:0005634">
    <property type="term" value="C:nucleus"/>
    <property type="evidence" value="ECO:0007669"/>
    <property type="project" value="UniProtKB-SubCell"/>
</dbReference>
<dbReference type="Gene3D" id="2.10.110.10">
    <property type="entry name" value="Cysteine Rich Protein"/>
    <property type="match status" value="2"/>
</dbReference>
<evidence type="ECO:0000256" key="3">
    <source>
        <dbReference type="ARBA" id="ARBA00022737"/>
    </source>
</evidence>
<keyword evidence="5 9" id="KW-0440">LIM domain</keyword>
<evidence type="ECO:0000256" key="4">
    <source>
        <dbReference type="ARBA" id="ARBA00022833"/>
    </source>
</evidence>
<keyword evidence="13" id="KW-1185">Reference proteome</keyword>
<dbReference type="PROSITE" id="PS00478">
    <property type="entry name" value="LIM_DOMAIN_1"/>
    <property type="match status" value="2"/>
</dbReference>
<dbReference type="Pfam" id="PF00412">
    <property type="entry name" value="LIM"/>
    <property type="match status" value="2"/>
</dbReference>
<dbReference type="PANTHER" id="PTHR24208:SF166">
    <property type="entry name" value="LIM HOMEOBOX TRANSCRIPTION FACTOR 1 ALPHA, ISOFORM B"/>
    <property type="match status" value="1"/>
</dbReference>
<reference evidence="12 13" key="1">
    <citation type="submission" date="2024-11" db="EMBL/GenBank/DDBJ databases">
        <title>Adaptive evolution of stress response genes in parasites aligns with host niche diversity.</title>
        <authorList>
            <person name="Hahn C."/>
            <person name="Resl P."/>
        </authorList>
    </citation>
    <scope>NUCLEOTIDE SEQUENCE [LARGE SCALE GENOMIC DNA]</scope>
    <source>
        <strain evidence="12">EGGRZ-B1_66</strain>
        <tissue evidence="12">Body</tissue>
    </source>
</reference>
<feature type="compositionally biased region" description="Polar residues" evidence="10">
    <location>
        <begin position="164"/>
        <end position="193"/>
    </location>
</feature>
<dbReference type="AlphaFoldDB" id="A0ABD2QFP2"/>
<evidence type="ECO:0000256" key="9">
    <source>
        <dbReference type="PROSITE-ProRule" id="PRU00125"/>
    </source>
</evidence>
<protein>
    <submittedName>
        <fullName evidence="12">LIM/homeobox protein Lhx5</fullName>
    </submittedName>
</protein>
<evidence type="ECO:0000259" key="11">
    <source>
        <dbReference type="PROSITE" id="PS50023"/>
    </source>
</evidence>
<evidence type="ECO:0000256" key="10">
    <source>
        <dbReference type="SAM" id="MobiDB-lite"/>
    </source>
</evidence>
<dbReference type="InterPro" id="IPR050453">
    <property type="entry name" value="LIM_Homeobox_TF"/>
</dbReference>
<evidence type="ECO:0000313" key="12">
    <source>
        <dbReference type="EMBL" id="KAL3317181.1"/>
    </source>
</evidence>
<keyword evidence="8" id="KW-0539">Nucleus</keyword>
<feature type="region of interest" description="Disordered" evidence="10">
    <location>
        <begin position="164"/>
        <end position="200"/>
    </location>
</feature>
<dbReference type="GO" id="GO:0046872">
    <property type="term" value="F:metal ion binding"/>
    <property type="evidence" value="ECO:0007669"/>
    <property type="project" value="UniProtKB-KW"/>
</dbReference>
<dbReference type="PANTHER" id="PTHR24208">
    <property type="entry name" value="LIM/HOMEOBOX PROTEIN LHX"/>
    <property type="match status" value="1"/>
</dbReference>
<organism evidence="12 13">
    <name type="scientific">Cichlidogyrus casuarinus</name>
    <dbReference type="NCBI Taxonomy" id="1844966"/>
    <lineage>
        <taxon>Eukaryota</taxon>
        <taxon>Metazoa</taxon>
        <taxon>Spiralia</taxon>
        <taxon>Lophotrochozoa</taxon>
        <taxon>Platyhelminthes</taxon>
        <taxon>Monogenea</taxon>
        <taxon>Monopisthocotylea</taxon>
        <taxon>Dactylogyridea</taxon>
        <taxon>Ancyrocephalidae</taxon>
        <taxon>Cichlidogyrus</taxon>
    </lineage>
</organism>
<dbReference type="InterPro" id="IPR001781">
    <property type="entry name" value="Znf_LIM"/>
</dbReference>
<dbReference type="SUPFAM" id="SSF57716">
    <property type="entry name" value="Glucocorticoid receptor-like (DNA-binding domain)"/>
    <property type="match status" value="2"/>
</dbReference>
<feature type="domain" description="LIM zinc-binding" evidence="11">
    <location>
        <begin position="96"/>
        <end position="159"/>
    </location>
</feature>
<evidence type="ECO:0000313" key="13">
    <source>
        <dbReference type="Proteomes" id="UP001626550"/>
    </source>
</evidence>
<comment type="subcellular location">
    <subcellularLocation>
        <location evidence="1">Nucleus</location>
    </subcellularLocation>
</comment>
<dbReference type="Proteomes" id="UP001626550">
    <property type="component" value="Unassembled WGS sequence"/>
</dbReference>
<evidence type="ECO:0000256" key="1">
    <source>
        <dbReference type="ARBA" id="ARBA00004123"/>
    </source>
</evidence>
<evidence type="ECO:0000256" key="5">
    <source>
        <dbReference type="ARBA" id="ARBA00023038"/>
    </source>
</evidence>
<sequence length="311" mass="35264">MILNLAGMEKEFSCAPTTDDPIESRPFARDVKLLGTCCHKCNLPILDRFFMSIGSQVWHQECLRCNSCEAPLNQKCYTKGGNFYCPEDFNKFFGPKCSACLGQLKPTDLVRLAKGIPFHLHCFCCHVCQRQLVTGDECYMDHGTRRVLCKEHYLSTGPVFTNLSSNKTPSDQLISSSSSHEINRGSESTNSPPQMEDLSSEQRKQHNCKYPLILFAHSIDANWVIANFRNYNFLATTHSACVVCMWGTVAEVICLSFACRWPLLPPQVLLLSYKLNSNLVINLHHWPETVLPWAARFLLHCPRLTRQAIKS</sequence>